<evidence type="ECO:0000313" key="2">
    <source>
        <dbReference type="Proteomes" id="UP000238327"/>
    </source>
</evidence>
<organism evidence="1 2">
    <name type="scientific">Ectopseudomonas mendocina</name>
    <name type="common">Pseudomonas mendocina</name>
    <dbReference type="NCBI Taxonomy" id="300"/>
    <lineage>
        <taxon>Bacteria</taxon>
        <taxon>Pseudomonadati</taxon>
        <taxon>Pseudomonadota</taxon>
        <taxon>Gammaproteobacteria</taxon>
        <taxon>Pseudomonadales</taxon>
        <taxon>Pseudomonadaceae</taxon>
        <taxon>Ectopseudomonas</taxon>
    </lineage>
</organism>
<sequence length="255" mass="28445">MNIGPFTLNVTERLNLSGAPQERWEISYSGERFAWHHLPAGAKHSVIAAAFADDIAAWCADLHDEAPAADTPHEPHLRLIDVATDEVLGSMPWAAEVPGLRNAIPGERYPTWLVTSSQPQMAMPMSEEEFARLRPAMVALHTERLERADDERRLMIENTPARSWITKLLPGAILTNNPDQWRAPTSWEVRHIVGEGSLTGISGAKAAELVGISPTNFRKYTASDDAKNRQKMGFATWHSLLHSLDIQRMKQWSGQ</sequence>
<protein>
    <submittedName>
        <fullName evidence="1">Uncharacterized protein</fullName>
    </submittedName>
</protein>
<proteinExistence type="predicted"/>
<accession>A0A2R3QWU4</accession>
<dbReference type="OrthoDB" id="7032552at2"/>
<name>A0A2R3QWU4_ECTME</name>
<reference evidence="1 2" key="1">
    <citation type="submission" date="2018-03" db="EMBL/GenBank/DDBJ databases">
        <title>Complete genome sequence and methylome analysis of Pseudomonas mendocina NEB 698.</title>
        <authorList>
            <person name="Morgan R.D."/>
        </authorList>
    </citation>
    <scope>NUCLEOTIDE SEQUENCE [LARGE SCALE GENOMIC DNA]</scope>
    <source>
        <strain evidence="1 2">NEB698</strain>
    </source>
</reference>
<evidence type="ECO:0000313" key="1">
    <source>
        <dbReference type="EMBL" id="AVO56152.1"/>
    </source>
</evidence>
<dbReference type="RefSeq" id="WP_106742578.1">
    <property type="nucleotide sequence ID" value="NZ_CP027657.1"/>
</dbReference>
<gene>
    <name evidence="1" type="ORF">C7A17_26555</name>
</gene>
<dbReference type="Proteomes" id="UP000238327">
    <property type="component" value="Chromosome"/>
</dbReference>
<dbReference type="EMBL" id="CP027657">
    <property type="protein sequence ID" value="AVO56152.1"/>
    <property type="molecule type" value="Genomic_DNA"/>
</dbReference>
<dbReference type="AlphaFoldDB" id="A0A2R3QWU4"/>